<protein>
    <submittedName>
        <fullName evidence="7">DUF6531 domain-containing protein</fullName>
    </submittedName>
</protein>
<evidence type="ECO:0000259" key="5">
    <source>
        <dbReference type="Pfam" id="PF21725"/>
    </source>
</evidence>
<dbReference type="EMBL" id="JAMQAW010000057">
    <property type="protein sequence ID" value="MCM2393119.1"/>
    <property type="molecule type" value="Genomic_DNA"/>
</dbReference>
<dbReference type="InterPro" id="IPR045351">
    <property type="entry name" value="DUF6531"/>
</dbReference>
<evidence type="ECO:0000256" key="2">
    <source>
        <dbReference type="SAM" id="MobiDB-lite"/>
    </source>
</evidence>
<evidence type="ECO:0000259" key="3">
    <source>
        <dbReference type="Pfam" id="PF20148"/>
    </source>
</evidence>
<accession>A0ABT0UXD4</accession>
<name>A0ABT0UXD4_9ACTN</name>
<dbReference type="InterPro" id="IPR049002">
    <property type="entry name" value="Stv"/>
</dbReference>
<dbReference type="Pfam" id="PF05593">
    <property type="entry name" value="RHS_repeat"/>
    <property type="match status" value="8"/>
</dbReference>
<evidence type="ECO:0000256" key="1">
    <source>
        <dbReference type="ARBA" id="ARBA00022737"/>
    </source>
</evidence>
<organism evidence="7 8">
    <name type="scientific">Streptomyces albipurpureus</name>
    <dbReference type="NCBI Taxonomy" id="2897419"/>
    <lineage>
        <taxon>Bacteria</taxon>
        <taxon>Bacillati</taxon>
        <taxon>Actinomycetota</taxon>
        <taxon>Actinomycetes</taxon>
        <taxon>Kitasatosporales</taxon>
        <taxon>Streptomycetaceae</taxon>
        <taxon>Streptomyces</taxon>
    </lineage>
</organism>
<feature type="region of interest" description="Disordered" evidence="2">
    <location>
        <begin position="376"/>
        <end position="406"/>
    </location>
</feature>
<dbReference type="PANTHER" id="PTHR32305">
    <property type="match status" value="1"/>
</dbReference>
<gene>
    <name evidence="7" type="ORF">NBG84_33410</name>
</gene>
<feature type="domain" description="Putative T7SS secretion signal" evidence="5">
    <location>
        <begin position="21"/>
        <end position="259"/>
    </location>
</feature>
<dbReference type="Pfam" id="PF21527">
    <property type="entry name" value="Stv"/>
    <property type="match status" value="1"/>
</dbReference>
<dbReference type="NCBIfam" id="TIGR03696">
    <property type="entry name" value="Rhs_assc_core"/>
    <property type="match status" value="1"/>
</dbReference>
<feature type="region of interest" description="Disordered" evidence="2">
    <location>
        <begin position="202"/>
        <end position="222"/>
    </location>
</feature>
<dbReference type="NCBIfam" id="TIGR01643">
    <property type="entry name" value="YD_repeat_2x"/>
    <property type="match status" value="11"/>
</dbReference>
<evidence type="ECO:0000313" key="7">
    <source>
        <dbReference type="EMBL" id="MCM2393119.1"/>
    </source>
</evidence>
<dbReference type="InterPro" id="IPR022385">
    <property type="entry name" value="Rhs_assc_core"/>
</dbReference>
<dbReference type="InterPro" id="IPR006530">
    <property type="entry name" value="YD"/>
</dbReference>
<evidence type="ECO:0000313" key="8">
    <source>
        <dbReference type="Proteomes" id="UP001431429"/>
    </source>
</evidence>
<feature type="domain" description="Putative adhesin Stv" evidence="4">
    <location>
        <begin position="1476"/>
        <end position="1583"/>
    </location>
</feature>
<dbReference type="PANTHER" id="PTHR32305:SF15">
    <property type="entry name" value="PROTEIN RHSA-RELATED"/>
    <property type="match status" value="1"/>
</dbReference>
<dbReference type="InterPro" id="IPR049082">
    <property type="entry name" value="T7SS_signal"/>
</dbReference>
<keyword evidence="1" id="KW-0677">Repeat</keyword>
<dbReference type="InterPro" id="IPR056823">
    <property type="entry name" value="TEN-like_YD-shell"/>
</dbReference>
<keyword evidence="8" id="KW-1185">Reference proteome</keyword>
<dbReference type="RefSeq" id="WP_250923428.1">
    <property type="nucleotide sequence ID" value="NZ_JAMQAW010000057.1"/>
</dbReference>
<comment type="caution">
    <text evidence="7">The sequence shown here is derived from an EMBL/GenBank/DDBJ whole genome shotgun (WGS) entry which is preliminary data.</text>
</comment>
<reference evidence="7" key="1">
    <citation type="submission" date="2022-06" db="EMBL/GenBank/DDBJ databases">
        <title>Genome public.</title>
        <authorList>
            <person name="Sun Q."/>
        </authorList>
    </citation>
    <scope>NUCLEOTIDE SEQUENCE</scope>
    <source>
        <strain evidence="7">CWNU-1</strain>
    </source>
</reference>
<feature type="domain" description="DUF6531" evidence="3">
    <location>
        <begin position="407"/>
        <end position="477"/>
    </location>
</feature>
<evidence type="ECO:0000259" key="4">
    <source>
        <dbReference type="Pfam" id="PF21527"/>
    </source>
</evidence>
<evidence type="ECO:0000259" key="6">
    <source>
        <dbReference type="Pfam" id="PF25023"/>
    </source>
</evidence>
<dbReference type="Pfam" id="PF25023">
    <property type="entry name" value="TEN_YD-shell"/>
    <property type="match status" value="1"/>
</dbReference>
<feature type="domain" description="Teneurin-like YD-shell" evidence="6">
    <location>
        <begin position="1097"/>
        <end position="1410"/>
    </location>
</feature>
<sequence length="1587" mass="172995">MGLDDWGKALDGLGSAYDKVRDGIDKGKEIVGEGVDAATDAGADLLDKVGAEGAADSFEDWGDRKASSLGAQVDEAQLGQTDEANELIHGNPGRINAAAKNLRDFQTAFDSVGQGLKQLDSQQWKGEAADTFREKFSVLPVDWLRAADAFGAAAKALGSYAEMVTWAQGKAREAIALHKEGNDTSKTAIETYNNKAEAYNAARNGPDPLPKPDTFVDPGESQRERAREILTEARRQRDDAAETAKSAVAGALAHAPAEPKGAERLKLDAIDTGIAQITELQHVGSGVIKGTAGILNFVRAVNPIDLYNLTHPAEYYKGTSTVLAGLVSTVANPDRALKNLWETAKNDPGEFVGRLLPELIGTKGAGVVRGGIRAGAKTGTDSAARQSVDDPAKPSRTRDAVESGHTDPIDLATGVMFLPQTDVSLPGLLPLVFGRRVASDYRAGRWFGPQWASTADQRLEIDSQGVVLVCEDGLLLAYPHPAPGVPVLPSHGPRRALDIDRDGDYTVTEHGTGRVRHFTTRGYGHLATPERELALLTRIEDRNGNWIDFEYDEKGAPTSIVHHGGYHLKLATDQGRISSLSLASAATGGADQQILRYGYTDGLLTEVINSSSLPLRFAYDESGRVTSWTDTNGSRYDYAYDDENRCVAEGGAAGHMAVCLEYRTADPETGLRTTTLTSANGAVRRYQVNTAHHIVTETDPLGAVTRYERDRYNRLLSRTDPLGLTTRFAYDDEGNPVRVVRPDGREQLAEYGELGLPVRVVGPDRATVRREYDGRGNCIRVVGRGGSTSFAYDDKGRLTSVTDGLGQTTRIRCDPAGLPVEIIDPLGAVSHVGRDGFGRPVVVTDALGATTRLEWTPEGRPARRIDADGSEQSWRYDGEGNCVCHTDALGAQTRFEYTHFDLMTARTGPDGARYEFTHDIELRLTQVVNPQGLHWDYAYDPAGRLSSETDFDGRTLGYEHDAAGRLIARTDALGQSVRYERDTLDRIISKDADGAVTTFAYDLLDQLAEANGPDAHVSMLRDRFGRLRSETVDGRTTSYGYDELGRRVSRTTPSGAVSTWTYDAAGRRNTLTASGRTLTFERDAAGREVTRSVGETLALTNTYDLVGRLTTQQVTSAGRSVQHRGYSYRADGHVIGVDDQLTGVRAFSLDAAGRVTAVTAQDWTESYAYDQAGNQTHASWPPNHPGQEAAGPRTYSGTTITRAGEARYEHDALGRITLRQKPRLSRKPDTWRYTWDAENHLTSAVTPDGIRWRYRYDPLGRRIAKQRLGRDDTILEQVDFTWDGSILCEQTTTAEDLPNPVTLTWDHDGLRPLTQTERITAGEAPQSEIDQRFFSIVTDLVGTPTELIDESGDLAWHTRSTLWGTTTWSTTSTAYTPLRFPGQYFDPETGLHYNFHRHYDPETGRYLSPDPLGLLPAANPVSYVFNPTMLVDPLGLAVCGPEDTARRQLGTAPGFISDSAGGVLDARELGRPDGQFVYSGHGGMFVGDGTPVTVPPGTEISMYSRHGEPISDWLGNQIERGGIHANPVEKYGSGEQLPDYILFPPEGLNIQGLPRNLTVDQPYYLSQLIQPNMGMVHWAACRSVNHG</sequence>
<feature type="region of interest" description="Disordered" evidence="2">
    <location>
        <begin position="1174"/>
        <end position="1194"/>
    </location>
</feature>
<dbReference type="PRINTS" id="PR00394">
    <property type="entry name" value="RHSPROTEIN"/>
</dbReference>
<dbReference type="Gene3D" id="2.180.10.10">
    <property type="entry name" value="RHS repeat-associated core"/>
    <property type="match status" value="3"/>
</dbReference>
<dbReference type="InterPro" id="IPR050708">
    <property type="entry name" value="T6SS_VgrG/RHS"/>
</dbReference>
<dbReference type="Pfam" id="PF21725">
    <property type="entry name" value="T7SS_signal"/>
    <property type="match status" value="1"/>
</dbReference>
<proteinExistence type="predicted"/>
<feature type="compositionally biased region" description="Basic and acidic residues" evidence="2">
    <location>
        <begin position="387"/>
        <end position="406"/>
    </location>
</feature>
<dbReference type="Proteomes" id="UP001431429">
    <property type="component" value="Unassembled WGS sequence"/>
</dbReference>
<dbReference type="Pfam" id="PF20148">
    <property type="entry name" value="DUF6531"/>
    <property type="match status" value="1"/>
</dbReference>
<dbReference type="InterPro" id="IPR031325">
    <property type="entry name" value="RHS_repeat"/>
</dbReference>